<dbReference type="InterPro" id="IPR011701">
    <property type="entry name" value="MFS"/>
</dbReference>
<accession>A0ABW0YZI6</accession>
<dbReference type="RefSeq" id="WP_390317377.1">
    <property type="nucleotide sequence ID" value="NZ_JBHSPB010000010.1"/>
</dbReference>
<feature type="transmembrane region" description="Helical" evidence="9">
    <location>
        <begin position="370"/>
        <end position="393"/>
    </location>
</feature>
<keyword evidence="5 9" id="KW-0812">Transmembrane</keyword>
<feature type="transmembrane region" description="Helical" evidence="9">
    <location>
        <begin position="279"/>
        <end position="302"/>
    </location>
</feature>
<feature type="transmembrane region" description="Helical" evidence="9">
    <location>
        <begin position="150"/>
        <end position="168"/>
    </location>
</feature>
<name>A0ABW0YZI6_9ACTN</name>
<feature type="transmembrane region" description="Helical" evidence="9">
    <location>
        <begin position="62"/>
        <end position="81"/>
    </location>
</feature>
<evidence type="ECO:0000256" key="6">
    <source>
        <dbReference type="ARBA" id="ARBA00022989"/>
    </source>
</evidence>
<evidence type="ECO:0000256" key="2">
    <source>
        <dbReference type="ARBA" id="ARBA00008537"/>
    </source>
</evidence>
<feature type="transmembrane region" description="Helical" evidence="9">
    <location>
        <begin position="23"/>
        <end position="42"/>
    </location>
</feature>
<evidence type="ECO:0000256" key="9">
    <source>
        <dbReference type="SAM" id="Phobius"/>
    </source>
</evidence>
<evidence type="ECO:0000256" key="8">
    <source>
        <dbReference type="ARBA" id="ARBA00023251"/>
    </source>
</evidence>
<dbReference type="PROSITE" id="PS50850">
    <property type="entry name" value="MFS"/>
    <property type="match status" value="1"/>
</dbReference>
<feature type="transmembrane region" description="Helical" evidence="9">
    <location>
        <begin position="492"/>
        <end position="512"/>
    </location>
</feature>
<feature type="transmembrane region" description="Helical" evidence="9">
    <location>
        <begin position="119"/>
        <end position="138"/>
    </location>
</feature>
<keyword evidence="12" id="KW-1185">Reference proteome</keyword>
<feature type="transmembrane region" description="Helical" evidence="9">
    <location>
        <begin position="338"/>
        <end position="358"/>
    </location>
</feature>
<protein>
    <submittedName>
        <fullName evidence="11">DHA2 family efflux MFS transporter permease subunit</fullName>
    </submittedName>
</protein>
<gene>
    <name evidence="11" type="ORF">ACFP1Z_17770</name>
</gene>
<keyword evidence="8" id="KW-0046">Antibiotic resistance</keyword>
<feature type="transmembrane region" description="Helical" evidence="9">
    <location>
        <begin position="414"/>
        <end position="431"/>
    </location>
</feature>
<comment type="caution">
    <text evidence="11">The sequence shown here is derived from an EMBL/GenBank/DDBJ whole genome shotgun (WGS) entry which is preliminary data.</text>
</comment>
<evidence type="ECO:0000313" key="11">
    <source>
        <dbReference type="EMBL" id="MFC5722016.1"/>
    </source>
</evidence>
<dbReference type="InterPro" id="IPR004638">
    <property type="entry name" value="EmrB-like"/>
</dbReference>
<dbReference type="PANTHER" id="PTHR42718:SF9">
    <property type="entry name" value="MAJOR FACILITATOR SUPERFAMILY MULTIDRUG TRANSPORTER MFSC"/>
    <property type="match status" value="1"/>
</dbReference>
<dbReference type="EMBL" id="JBHSPB010000010">
    <property type="protein sequence ID" value="MFC5722016.1"/>
    <property type="molecule type" value="Genomic_DNA"/>
</dbReference>
<dbReference type="Gene3D" id="1.20.1720.10">
    <property type="entry name" value="Multidrug resistance protein D"/>
    <property type="match status" value="1"/>
</dbReference>
<keyword evidence="4" id="KW-1003">Cell membrane</keyword>
<keyword evidence="6 9" id="KW-1133">Transmembrane helix</keyword>
<dbReference type="Pfam" id="PF07690">
    <property type="entry name" value="MFS_1"/>
    <property type="match status" value="1"/>
</dbReference>
<feature type="transmembrane region" description="Helical" evidence="9">
    <location>
        <begin position="235"/>
        <end position="258"/>
    </location>
</feature>
<proteinExistence type="inferred from homology"/>
<dbReference type="CDD" id="cd17321">
    <property type="entry name" value="MFS_MMR_MDR_like"/>
    <property type="match status" value="1"/>
</dbReference>
<comment type="subcellular location">
    <subcellularLocation>
        <location evidence="1">Cell membrane</location>
        <topology evidence="1">Multi-pass membrane protein</topology>
    </subcellularLocation>
</comment>
<dbReference type="InterPro" id="IPR020846">
    <property type="entry name" value="MFS_dom"/>
</dbReference>
<sequence>MTAHQAAGTVPATGGTPPGHEKAVLAVVSAAAFMAMLDNLAVTNALPSMGESLGLGISGLQWAVASYTLVLAATLLSSGAVGDRLGQRRAFLAGLLGFMAGSALGSLATTLAAMVAGRIVQGLGAAVLLPAGAALLRHACPDATARARALGVRGAVGGLGVALGPAFGGLLTQALGWRSVMWINLPIGAAALAAAWRVLPRPPAAPVRWDPAGQALAVTGLGSLVYGLVQGPVDGWSAPGTAAALTVAALTLPAFALVETRASRPLLDPALFRDRECRAVTASCFSSSVALFGGTFFLSLFLQNVLGWSPAGAGTVFLSASAFIVLASPVAAALTVRFGAHVPLALGLGLDALALAGLSCFGRQAAYADYWWLLPVLGAGTGLLFVPATITLVDRAPAAHAGTASAVVDTLREVGGVVGVAALGAVLTARMRGTLHDRATRAGLAQDTAEHLVRTVVTGGPAHGPDAGPRPATGAPYVTVWAEDSFVDGLHLALRCGALALAGTLVLVLALLSRRGTQPQPE</sequence>
<evidence type="ECO:0000259" key="10">
    <source>
        <dbReference type="PROSITE" id="PS50850"/>
    </source>
</evidence>
<dbReference type="PANTHER" id="PTHR42718">
    <property type="entry name" value="MAJOR FACILITATOR SUPERFAMILY MULTIDRUG TRANSPORTER MFSC"/>
    <property type="match status" value="1"/>
</dbReference>
<keyword evidence="7 9" id="KW-0472">Membrane</keyword>
<dbReference type="InterPro" id="IPR036259">
    <property type="entry name" value="MFS_trans_sf"/>
</dbReference>
<evidence type="ECO:0000256" key="5">
    <source>
        <dbReference type="ARBA" id="ARBA00022692"/>
    </source>
</evidence>
<feature type="transmembrane region" description="Helical" evidence="9">
    <location>
        <begin position="90"/>
        <end position="113"/>
    </location>
</feature>
<evidence type="ECO:0000256" key="7">
    <source>
        <dbReference type="ARBA" id="ARBA00023136"/>
    </source>
</evidence>
<dbReference type="NCBIfam" id="TIGR00711">
    <property type="entry name" value="efflux_EmrB"/>
    <property type="match status" value="1"/>
</dbReference>
<keyword evidence="3" id="KW-0813">Transport</keyword>
<evidence type="ECO:0000256" key="3">
    <source>
        <dbReference type="ARBA" id="ARBA00022448"/>
    </source>
</evidence>
<evidence type="ECO:0000256" key="1">
    <source>
        <dbReference type="ARBA" id="ARBA00004651"/>
    </source>
</evidence>
<feature type="transmembrane region" description="Helical" evidence="9">
    <location>
        <begin position="308"/>
        <end position="326"/>
    </location>
</feature>
<feature type="domain" description="Major facilitator superfamily (MFS) profile" evidence="10">
    <location>
        <begin position="24"/>
        <end position="515"/>
    </location>
</feature>
<dbReference type="Proteomes" id="UP001596083">
    <property type="component" value="Unassembled WGS sequence"/>
</dbReference>
<organism evidence="11 12">
    <name type="scientific">Streptomyces gamaensis</name>
    <dbReference type="NCBI Taxonomy" id="1763542"/>
    <lineage>
        <taxon>Bacteria</taxon>
        <taxon>Bacillati</taxon>
        <taxon>Actinomycetota</taxon>
        <taxon>Actinomycetes</taxon>
        <taxon>Kitasatosporales</taxon>
        <taxon>Streptomycetaceae</taxon>
        <taxon>Streptomyces</taxon>
    </lineage>
</organism>
<dbReference type="SUPFAM" id="SSF103473">
    <property type="entry name" value="MFS general substrate transporter"/>
    <property type="match status" value="1"/>
</dbReference>
<evidence type="ECO:0000313" key="12">
    <source>
        <dbReference type="Proteomes" id="UP001596083"/>
    </source>
</evidence>
<dbReference type="Gene3D" id="1.20.1250.20">
    <property type="entry name" value="MFS general substrate transporter like domains"/>
    <property type="match status" value="1"/>
</dbReference>
<reference evidence="12" key="1">
    <citation type="journal article" date="2019" name="Int. J. Syst. Evol. Microbiol.">
        <title>The Global Catalogue of Microorganisms (GCM) 10K type strain sequencing project: providing services to taxonomists for standard genome sequencing and annotation.</title>
        <authorList>
            <consortium name="The Broad Institute Genomics Platform"/>
            <consortium name="The Broad Institute Genome Sequencing Center for Infectious Disease"/>
            <person name="Wu L."/>
            <person name="Ma J."/>
        </authorList>
    </citation>
    <scope>NUCLEOTIDE SEQUENCE [LARGE SCALE GENOMIC DNA]</scope>
    <source>
        <strain evidence="12">CGMCC 4.7304</strain>
    </source>
</reference>
<evidence type="ECO:0000256" key="4">
    <source>
        <dbReference type="ARBA" id="ARBA00022475"/>
    </source>
</evidence>
<comment type="similarity">
    <text evidence="2">Belongs to the major facilitator superfamily. EmrB family.</text>
</comment>